<protein>
    <recommendedName>
        <fullName evidence="6">Acid phosphatase</fullName>
    </recommendedName>
</protein>
<keyword evidence="3" id="KW-1133">Transmembrane helix</keyword>
<evidence type="ECO:0000256" key="2">
    <source>
        <dbReference type="ARBA" id="ARBA00022801"/>
    </source>
</evidence>
<dbReference type="InterPro" id="IPR050645">
    <property type="entry name" value="Histidine_acid_phosphatase"/>
</dbReference>
<dbReference type="GO" id="GO:0016791">
    <property type="term" value="F:phosphatase activity"/>
    <property type="evidence" value="ECO:0007669"/>
    <property type="project" value="TreeGrafter"/>
</dbReference>
<dbReference type="Gene3D" id="3.40.50.1240">
    <property type="entry name" value="Phosphoglycerate mutase-like"/>
    <property type="match status" value="1"/>
</dbReference>
<dbReference type="SUPFAM" id="SSF53254">
    <property type="entry name" value="Phosphoglycerate mutase-like"/>
    <property type="match status" value="1"/>
</dbReference>
<keyword evidence="3" id="KW-0812">Transmembrane</keyword>
<sequence length="439" mass="47646">MAFAAAANPPPAPTSDSLRAVIALSTHGSRAPAQDAATLCPANAANLNTYSVPFEQLTDKGMQQMVHAGAHTRDVYVESKHFLSPTLKKKTHFDAYFRADPSQSCGQSSVTFGYGLYPDSTSTTLGFPVPVPVVMQLLSNEHDIAVTHGPCRDTLDADVDNFDAHKGKDMLNAQASVLDQLSTACGRPFDVTTSPSKDLSVISDMMHADASQGLPSIFSPKLAIDVQTLALNQMLGRYLGSPRQVTYYLGGFPNLMLSQLNQAASLTETSPYKLYAYTAHRHLLHGMGFLLGWNFHFDGEPKADEYNTTALPAGTTLFIELHTANDGADPVVETHIWSPETIRTQVKLTKCSALACPLAEFNGIIDRHIQLTTTWQELCQYHPINQGSANGVGTAGDDLASSNYSLVLGAVLVALTLFAMHSAYTRINQFRRHSQYRPL</sequence>
<feature type="transmembrane region" description="Helical" evidence="3">
    <location>
        <begin position="404"/>
        <end position="424"/>
    </location>
</feature>
<evidence type="ECO:0008006" key="6">
    <source>
        <dbReference type="Google" id="ProtNLM"/>
    </source>
</evidence>
<comment type="caution">
    <text evidence="4">The sequence shown here is derived from an EMBL/GenBank/DDBJ whole genome shotgun (WGS) entry which is preliminary data.</text>
</comment>
<evidence type="ECO:0000313" key="5">
    <source>
        <dbReference type="Proteomes" id="UP000285060"/>
    </source>
</evidence>
<evidence type="ECO:0000313" key="4">
    <source>
        <dbReference type="EMBL" id="RHY30857.1"/>
    </source>
</evidence>
<proteinExistence type="inferred from homology"/>
<reference evidence="4 5" key="1">
    <citation type="submission" date="2018-08" db="EMBL/GenBank/DDBJ databases">
        <title>Aphanomyces genome sequencing and annotation.</title>
        <authorList>
            <person name="Minardi D."/>
            <person name="Oidtmann B."/>
            <person name="Van Der Giezen M."/>
            <person name="Studholme D.J."/>
        </authorList>
    </citation>
    <scope>NUCLEOTIDE SEQUENCE [LARGE SCALE GENOMIC DNA]</scope>
    <source>
        <strain evidence="4 5">NJM0002</strain>
    </source>
</reference>
<organism evidence="4 5">
    <name type="scientific">Aphanomyces invadans</name>
    <dbReference type="NCBI Taxonomy" id="157072"/>
    <lineage>
        <taxon>Eukaryota</taxon>
        <taxon>Sar</taxon>
        <taxon>Stramenopiles</taxon>
        <taxon>Oomycota</taxon>
        <taxon>Saprolegniomycetes</taxon>
        <taxon>Saprolegniales</taxon>
        <taxon>Verrucalvaceae</taxon>
        <taxon>Aphanomyces</taxon>
    </lineage>
</organism>
<dbReference type="PANTHER" id="PTHR11567">
    <property type="entry name" value="ACID PHOSPHATASE-RELATED"/>
    <property type="match status" value="1"/>
</dbReference>
<keyword evidence="2" id="KW-0378">Hydrolase</keyword>
<evidence type="ECO:0000256" key="3">
    <source>
        <dbReference type="SAM" id="Phobius"/>
    </source>
</evidence>
<keyword evidence="5" id="KW-1185">Reference proteome</keyword>
<gene>
    <name evidence="4" type="ORF">DYB32_003964</name>
</gene>
<comment type="similarity">
    <text evidence="1">Belongs to the histidine acid phosphatase family.</text>
</comment>
<name>A0A3R6ZRN5_9STRA</name>
<accession>A0A3R6ZRN5</accession>
<dbReference type="PANTHER" id="PTHR11567:SF110">
    <property type="entry name" value="2-PHOSPHOXYLOSE PHOSPHATASE 1"/>
    <property type="match status" value="1"/>
</dbReference>
<dbReference type="Pfam" id="PF00328">
    <property type="entry name" value="His_Phos_2"/>
    <property type="match status" value="1"/>
</dbReference>
<dbReference type="AlphaFoldDB" id="A0A3R6ZRN5"/>
<dbReference type="VEuPathDB" id="FungiDB:H310_12286"/>
<dbReference type="Proteomes" id="UP000285060">
    <property type="component" value="Unassembled WGS sequence"/>
</dbReference>
<dbReference type="InterPro" id="IPR000560">
    <property type="entry name" value="His_Pase_clade-2"/>
</dbReference>
<dbReference type="EMBL" id="QUSY01000269">
    <property type="protein sequence ID" value="RHY30857.1"/>
    <property type="molecule type" value="Genomic_DNA"/>
</dbReference>
<dbReference type="CDD" id="cd07061">
    <property type="entry name" value="HP_HAP_like"/>
    <property type="match status" value="1"/>
</dbReference>
<evidence type="ECO:0000256" key="1">
    <source>
        <dbReference type="ARBA" id="ARBA00005375"/>
    </source>
</evidence>
<keyword evidence="3" id="KW-0472">Membrane</keyword>
<dbReference type="InterPro" id="IPR029033">
    <property type="entry name" value="His_PPase_superfam"/>
</dbReference>